<reference evidence="1 2" key="1">
    <citation type="submission" date="2016-10" db="EMBL/GenBank/DDBJ databases">
        <authorList>
            <person name="de Groot N.N."/>
        </authorList>
    </citation>
    <scope>NUCLEOTIDE SEQUENCE [LARGE SCALE GENOMIC DNA]</scope>
    <source>
        <strain evidence="1 2">CGMCC 1.9159</strain>
    </source>
</reference>
<dbReference type="RefSeq" id="WP_093248529.1">
    <property type="nucleotide sequence ID" value="NZ_FNGP01000001.1"/>
</dbReference>
<organism evidence="1 2">
    <name type="scientific">Tessaracoccus oleiagri</name>
    <dbReference type="NCBI Taxonomy" id="686624"/>
    <lineage>
        <taxon>Bacteria</taxon>
        <taxon>Bacillati</taxon>
        <taxon>Actinomycetota</taxon>
        <taxon>Actinomycetes</taxon>
        <taxon>Propionibacteriales</taxon>
        <taxon>Propionibacteriaceae</taxon>
        <taxon>Tessaracoccus</taxon>
    </lineage>
</organism>
<gene>
    <name evidence="1" type="ORF">SAMN04488242_0438</name>
</gene>
<name>A0A1G9HNX9_9ACTN</name>
<proteinExistence type="predicted"/>
<dbReference type="PANTHER" id="PTHR35802">
    <property type="entry name" value="PROTEASE SYNTHASE AND SPORULATION PROTEIN PAI 2"/>
    <property type="match status" value="1"/>
</dbReference>
<dbReference type="SUPFAM" id="SSF50475">
    <property type="entry name" value="FMN-binding split barrel"/>
    <property type="match status" value="1"/>
</dbReference>
<dbReference type="Gene3D" id="2.30.110.10">
    <property type="entry name" value="Electron Transport, Fmn-binding Protein, Chain A"/>
    <property type="match status" value="1"/>
</dbReference>
<accession>A0A1G9HNX9</accession>
<protein>
    <submittedName>
        <fullName evidence="1">Negative transcriptional regulator, PaiB family</fullName>
    </submittedName>
</protein>
<dbReference type="AlphaFoldDB" id="A0A1G9HNX9"/>
<evidence type="ECO:0000313" key="1">
    <source>
        <dbReference type="EMBL" id="SDL14697.1"/>
    </source>
</evidence>
<dbReference type="OrthoDB" id="9794948at2"/>
<evidence type="ECO:0000313" key="2">
    <source>
        <dbReference type="Proteomes" id="UP000199475"/>
    </source>
</evidence>
<dbReference type="InterPro" id="IPR007396">
    <property type="entry name" value="TR_PAI2-type"/>
</dbReference>
<dbReference type="InterPro" id="IPR012349">
    <property type="entry name" value="Split_barrel_FMN-bd"/>
</dbReference>
<dbReference type="STRING" id="686624.SAMN04488242_0438"/>
<dbReference type="Proteomes" id="UP000199475">
    <property type="component" value="Unassembled WGS sequence"/>
</dbReference>
<sequence length="320" mass="35298">MLTNPYYASDDVAELRALVDANPWATLVTDTADGLRASHYPVLLEGDEGVTLVTHVGKQDRRTLELGQHPMLVVIQGAHGYISSDWYPEGEFVPTWNHTTAHLTCSVELLSAEENFTVLQQLVRKFEGHRPEPRLLEHQGEAAHRAARGTLGLRLRVESFEMLRKLSQNKPPEVVRRLVDELRRHPRDYNAMLADDMERANAARDLRATHLQLAVTAGLRAAQRTGYRPTAFMRTLAREGVVPAVREHLADGTTVAGLAALQEGGQLVDSIEAQVVLPWFAPLFSDDEVAVARARLEALGFDATAHVGGTESPDWAAALT</sequence>
<keyword evidence="2" id="KW-1185">Reference proteome</keyword>
<dbReference type="EMBL" id="FNGP01000001">
    <property type="protein sequence ID" value="SDL14697.1"/>
    <property type="molecule type" value="Genomic_DNA"/>
</dbReference>
<dbReference type="PANTHER" id="PTHR35802:SF1">
    <property type="entry name" value="PROTEASE SYNTHASE AND SPORULATION PROTEIN PAI 2"/>
    <property type="match status" value="1"/>
</dbReference>
<dbReference type="Pfam" id="PF04299">
    <property type="entry name" value="FMN_bind_2"/>
    <property type="match status" value="1"/>
</dbReference>